<dbReference type="OrthoDB" id="9779968at2"/>
<name>A0A561QHF0_9HYPH</name>
<proteinExistence type="predicted"/>
<protein>
    <submittedName>
        <fullName evidence="1">Uncharacterized protein (DUF1501 family)</fullName>
    </submittedName>
</protein>
<dbReference type="Pfam" id="PF07394">
    <property type="entry name" value="DUF1501"/>
    <property type="match status" value="1"/>
</dbReference>
<dbReference type="InterPro" id="IPR010869">
    <property type="entry name" value="DUF1501"/>
</dbReference>
<dbReference type="Proteomes" id="UP000320653">
    <property type="component" value="Unassembled WGS sequence"/>
</dbReference>
<sequence length="402" mass="42559">MDLFKGISLGGIGQEGGRLSRRGFLAGACCVAASPVLTPVTFAAMPGDNRFVTIILRGAMDGLDLVQPYGDPAYAALRPKLGMTPDTGLLDLDGFYGLNPAASALLPLFQAGELAFVHAVSTPYRDQRSHFDGQDILETGGMAKEQKTGWLNRTLASIPRSDSRRAIDINTSMELILTGPNSSDSWSSQSDLALADDEIAFLDRLYAGDPAFAKVMEEAKQTALSAAGAFSGDEKRGAGIADMAQLAGGMLRKDYRIASFSINGWDTHVGQRNQFAKAAGELATAITTLKQALGDAWKNTVVLAMTEFGRTARENGTNGTDHGTGGLAVLAGGAVPGGKVLSRWPGLAEDKLLDQRDLMPTGDIREIAAAMLYKQFNISPNTLTTKVFPGLSFDTSSVYLKG</sequence>
<comment type="caution">
    <text evidence="1">The sequence shown here is derived from an EMBL/GenBank/DDBJ whole genome shotgun (WGS) entry which is preliminary data.</text>
</comment>
<reference evidence="1 2" key="1">
    <citation type="submission" date="2019-06" db="EMBL/GenBank/DDBJ databases">
        <title>Sorghum-associated microbial communities from plants grown in Nebraska, USA.</title>
        <authorList>
            <person name="Schachtman D."/>
        </authorList>
    </citation>
    <scope>NUCLEOTIDE SEQUENCE [LARGE SCALE GENOMIC DNA]</scope>
    <source>
        <strain evidence="1 2">1225</strain>
    </source>
</reference>
<evidence type="ECO:0000313" key="1">
    <source>
        <dbReference type="EMBL" id="TWF49787.1"/>
    </source>
</evidence>
<dbReference type="EMBL" id="VIWP01000007">
    <property type="protein sequence ID" value="TWF49787.1"/>
    <property type="molecule type" value="Genomic_DNA"/>
</dbReference>
<dbReference type="PANTHER" id="PTHR43737:SF1">
    <property type="entry name" value="DUF1501 DOMAIN-CONTAINING PROTEIN"/>
    <property type="match status" value="1"/>
</dbReference>
<gene>
    <name evidence="1" type="ORF">FHW37_107154</name>
</gene>
<accession>A0A561QHF0</accession>
<evidence type="ECO:0000313" key="2">
    <source>
        <dbReference type="Proteomes" id="UP000320653"/>
    </source>
</evidence>
<dbReference type="AlphaFoldDB" id="A0A561QHF0"/>
<keyword evidence="2" id="KW-1185">Reference proteome</keyword>
<organism evidence="1 2">
    <name type="scientific">Neorhizobium alkalisoli</name>
    <dbReference type="NCBI Taxonomy" id="528178"/>
    <lineage>
        <taxon>Bacteria</taxon>
        <taxon>Pseudomonadati</taxon>
        <taxon>Pseudomonadota</taxon>
        <taxon>Alphaproteobacteria</taxon>
        <taxon>Hyphomicrobiales</taxon>
        <taxon>Rhizobiaceae</taxon>
        <taxon>Rhizobium/Agrobacterium group</taxon>
        <taxon>Neorhizobium</taxon>
    </lineage>
</organism>
<dbReference type="PANTHER" id="PTHR43737">
    <property type="entry name" value="BLL7424 PROTEIN"/>
    <property type="match status" value="1"/>
</dbReference>
<dbReference type="RefSeq" id="WP_145641053.1">
    <property type="nucleotide sequence ID" value="NZ_VIWP01000007.1"/>
</dbReference>